<evidence type="ECO:0000256" key="1">
    <source>
        <dbReference type="SAM" id="Phobius"/>
    </source>
</evidence>
<evidence type="ECO:0000313" key="2">
    <source>
        <dbReference type="EMBL" id="GAW84393.1"/>
    </source>
</evidence>
<protein>
    <submittedName>
        <fullName evidence="2">Variable surface protein</fullName>
    </submittedName>
</protein>
<sequence length="270" mass="32131">MMREYMYNYVFSLFPQCEEIINICKHDNKKVIWENECEKIKNNILGIKDSKIQEICQQAMQYLSVIFTKLPYNTLDQAAFKYLYIWLRSYNLNEIGNKNIENFYKELIELYNNSLIRHSSSDVLYQHIDNVEIEELKYLYDMYKIVSFSKKKCEPDKNIEYCNVVINIIKTYNPQKLINNNQDCNPKVLHNSQNKIIVSIIIPIIVILAISLFLLVIHKFTPYGSYLRLATKMKRNESNNVYDKFNMMQSPEIYKNTSGNNSYNVLYNYA</sequence>
<dbReference type="GeneID" id="39745201"/>
<keyword evidence="3" id="KW-1185">Reference proteome</keyword>
<gene>
    <name evidence="2" type="ORF">PGO_002745</name>
</gene>
<dbReference type="EMBL" id="BDQF01000294">
    <property type="protein sequence ID" value="GAW84393.1"/>
    <property type="molecule type" value="Genomic_DNA"/>
</dbReference>
<keyword evidence="1" id="KW-1133">Transmembrane helix</keyword>
<reference evidence="3" key="1">
    <citation type="submission" date="2017-04" db="EMBL/GenBank/DDBJ databases">
        <title>Plasmodium gonderi genome.</title>
        <authorList>
            <person name="Arisue N."/>
            <person name="Honma H."/>
            <person name="Kawai S."/>
            <person name="Tougan T."/>
            <person name="Tanabe K."/>
            <person name="Horii T."/>
        </authorList>
    </citation>
    <scope>NUCLEOTIDE SEQUENCE [LARGE SCALE GENOMIC DNA]</scope>
    <source>
        <strain evidence="3">ATCC 30045</strain>
    </source>
</reference>
<comment type="caution">
    <text evidence="2">The sequence shown here is derived from an EMBL/GenBank/DDBJ whole genome shotgun (WGS) entry which is preliminary data.</text>
</comment>
<proteinExistence type="predicted"/>
<accession>A0A1Y1JVJ1</accession>
<keyword evidence="1" id="KW-0472">Membrane</keyword>
<feature type="transmembrane region" description="Helical" evidence="1">
    <location>
        <begin position="196"/>
        <end position="217"/>
    </location>
</feature>
<dbReference type="AlphaFoldDB" id="A0A1Y1JVJ1"/>
<evidence type="ECO:0000313" key="3">
    <source>
        <dbReference type="Proteomes" id="UP000195521"/>
    </source>
</evidence>
<name>A0A1Y1JVJ1_PLAGO</name>
<dbReference type="Proteomes" id="UP000195521">
    <property type="component" value="Unassembled WGS sequence"/>
</dbReference>
<keyword evidence="1" id="KW-0812">Transmembrane</keyword>
<organism evidence="2 3">
    <name type="scientific">Plasmodium gonderi</name>
    <dbReference type="NCBI Taxonomy" id="77519"/>
    <lineage>
        <taxon>Eukaryota</taxon>
        <taxon>Sar</taxon>
        <taxon>Alveolata</taxon>
        <taxon>Apicomplexa</taxon>
        <taxon>Aconoidasida</taxon>
        <taxon>Haemosporida</taxon>
        <taxon>Plasmodiidae</taxon>
        <taxon>Plasmodium</taxon>
        <taxon>Plasmodium (Plasmodium)</taxon>
    </lineage>
</organism>
<dbReference type="RefSeq" id="XP_028546982.1">
    <property type="nucleotide sequence ID" value="XM_028691181.1"/>
</dbReference>